<dbReference type="GO" id="GO:0004519">
    <property type="term" value="F:endonuclease activity"/>
    <property type="evidence" value="ECO:0007669"/>
    <property type="project" value="UniProtKB-KW"/>
</dbReference>
<keyword evidence="2" id="KW-0378">Hydrolase</keyword>
<dbReference type="PANTHER" id="PTHR12302">
    <property type="entry name" value="EBNA2 BINDING PROTEIN P100"/>
    <property type="match status" value="1"/>
</dbReference>
<dbReference type="OrthoDB" id="9805504at2"/>
<dbReference type="Proteomes" id="UP000183900">
    <property type="component" value="Unassembled WGS sequence"/>
</dbReference>
<dbReference type="InterPro" id="IPR016071">
    <property type="entry name" value="Staphylococal_nuclease_OB-fold"/>
</dbReference>
<dbReference type="PROSITE" id="PS51257">
    <property type="entry name" value="PROKAR_LIPOPROTEIN"/>
    <property type="match status" value="1"/>
</dbReference>
<evidence type="ECO:0000313" key="3">
    <source>
        <dbReference type="Proteomes" id="UP000183900"/>
    </source>
</evidence>
<evidence type="ECO:0000259" key="1">
    <source>
        <dbReference type="PROSITE" id="PS50830"/>
    </source>
</evidence>
<dbReference type="PANTHER" id="PTHR12302:SF26">
    <property type="entry name" value="BLR1266 PROTEIN"/>
    <property type="match status" value="1"/>
</dbReference>
<accession>A0A0K6I3H1</accession>
<keyword evidence="3" id="KW-1185">Reference proteome</keyword>
<name>A0A0K6I3H1_9HYPH</name>
<dbReference type="Pfam" id="PF00565">
    <property type="entry name" value="SNase"/>
    <property type="match status" value="1"/>
</dbReference>
<feature type="domain" description="TNase-like" evidence="1">
    <location>
        <begin position="30"/>
        <end position="154"/>
    </location>
</feature>
<evidence type="ECO:0000313" key="2">
    <source>
        <dbReference type="EMBL" id="CUA97588.1"/>
    </source>
</evidence>
<dbReference type="Gene3D" id="2.40.50.90">
    <property type="match status" value="1"/>
</dbReference>
<dbReference type="AlphaFoldDB" id="A0A0K6I3H1"/>
<protein>
    <submittedName>
        <fullName evidence="2">Endonuclease YncB, thermonuclease family</fullName>
    </submittedName>
</protein>
<reference evidence="3" key="1">
    <citation type="submission" date="2015-08" db="EMBL/GenBank/DDBJ databases">
        <authorList>
            <person name="Varghese N."/>
        </authorList>
    </citation>
    <scope>NUCLEOTIDE SEQUENCE [LARGE SCALE GENOMIC DNA]</scope>
    <source>
        <strain evidence="3">DSM 23407</strain>
    </source>
</reference>
<organism evidence="2 3">
    <name type="scientific">Pannonibacter indicus</name>
    <dbReference type="NCBI Taxonomy" id="466044"/>
    <lineage>
        <taxon>Bacteria</taxon>
        <taxon>Pseudomonadati</taxon>
        <taxon>Pseudomonadota</taxon>
        <taxon>Alphaproteobacteria</taxon>
        <taxon>Hyphomicrobiales</taxon>
        <taxon>Stappiaceae</taxon>
        <taxon>Pannonibacter</taxon>
    </lineage>
</organism>
<proteinExistence type="predicted"/>
<keyword evidence="2" id="KW-0255">Endonuclease</keyword>
<dbReference type="SUPFAM" id="SSF50199">
    <property type="entry name" value="Staphylococcal nuclease"/>
    <property type="match status" value="1"/>
</dbReference>
<dbReference type="SMART" id="SM00318">
    <property type="entry name" value="SNc"/>
    <property type="match status" value="1"/>
</dbReference>
<keyword evidence="2" id="KW-0540">Nuclease</keyword>
<dbReference type="InterPro" id="IPR035437">
    <property type="entry name" value="SNase_OB-fold_sf"/>
</dbReference>
<sequence>MKTHAIRLSLRSRLPLGALVIAACVTGGAAPLTLQALKVTDGDTIVLNGETIRLEGIDAPELAQRCLSSSGKEYDCGKEAANALKALLSRGPVTCKGDVTDTYGRRLGTCYSGGINVNAAMAESGHAFAFVRYSSSYVAEEARARAGRIGMFAGTAQAPWEFRAAKWQNASTQRHVQASADADRECPIKGNISKNGRIYHMPWSASYARTSINENKGERWFCTEAEAIAAGWRPAHSS</sequence>
<dbReference type="EMBL" id="CYHE01000008">
    <property type="protein sequence ID" value="CUA97588.1"/>
    <property type="molecule type" value="Genomic_DNA"/>
</dbReference>
<dbReference type="PROSITE" id="PS50830">
    <property type="entry name" value="TNASE_3"/>
    <property type="match status" value="1"/>
</dbReference>
<gene>
    <name evidence="2" type="ORF">Ga0061067_10814</name>
</gene>